<comment type="caution">
    <text evidence="6">The sequence shown here is derived from an EMBL/GenBank/DDBJ whole genome shotgun (WGS) entry which is preliminary data.</text>
</comment>
<protein>
    <submittedName>
        <fullName evidence="6">LysR substrate-binding domain-containing protein</fullName>
    </submittedName>
</protein>
<feature type="domain" description="HTH lysR-type" evidence="5">
    <location>
        <begin position="5"/>
        <end position="62"/>
    </location>
</feature>
<comment type="similarity">
    <text evidence="1">Belongs to the LysR transcriptional regulatory family.</text>
</comment>
<dbReference type="Gene3D" id="3.40.190.10">
    <property type="entry name" value="Periplasmic binding protein-like II"/>
    <property type="match status" value="2"/>
</dbReference>
<dbReference type="PANTHER" id="PTHR30579">
    <property type="entry name" value="TRANSCRIPTIONAL REGULATOR"/>
    <property type="match status" value="1"/>
</dbReference>
<keyword evidence="7" id="KW-1185">Reference proteome</keyword>
<dbReference type="InterPro" id="IPR036390">
    <property type="entry name" value="WH_DNA-bd_sf"/>
</dbReference>
<keyword evidence="2" id="KW-0805">Transcription regulation</keyword>
<dbReference type="InterPro" id="IPR050176">
    <property type="entry name" value="LTTR"/>
</dbReference>
<organism evidence="6 7">
    <name type="scientific">Ancylobacter crimeensis</name>
    <dbReference type="NCBI Taxonomy" id="2579147"/>
    <lineage>
        <taxon>Bacteria</taxon>
        <taxon>Pseudomonadati</taxon>
        <taxon>Pseudomonadota</taxon>
        <taxon>Alphaproteobacteria</taxon>
        <taxon>Hyphomicrobiales</taxon>
        <taxon>Xanthobacteraceae</taxon>
        <taxon>Ancylobacter</taxon>
    </lineage>
</organism>
<dbReference type="Gene3D" id="1.10.10.10">
    <property type="entry name" value="Winged helix-like DNA-binding domain superfamily/Winged helix DNA-binding domain"/>
    <property type="match status" value="1"/>
</dbReference>
<dbReference type="InterPro" id="IPR005119">
    <property type="entry name" value="LysR_subst-bd"/>
</dbReference>
<keyword evidence="4" id="KW-0804">Transcription</keyword>
<dbReference type="InterPro" id="IPR000847">
    <property type="entry name" value="LysR_HTH_N"/>
</dbReference>
<dbReference type="SUPFAM" id="SSF46785">
    <property type="entry name" value="Winged helix' DNA-binding domain"/>
    <property type="match status" value="1"/>
</dbReference>
<evidence type="ECO:0000256" key="2">
    <source>
        <dbReference type="ARBA" id="ARBA00023015"/>
    </source>
</evidence>
<accession>A0ABT0DAP9</accession>
<dbReference type="EMBL" id="JALKCH010000005">
    <property type="protein sequence ID" value="MCK0197031.1"/>
    <property type="molecule type" value="Genomic_DNA"/>
</dbReference>
<dbReference type="Pfam" id="PF00126">
    <property type="entry name" value="HTH_1"/>
    <property type="match status" value="1"/>
</dbReference>
<dbReference type="Pfam" id="PF03466">
    <property type="entry name" value="LysR_substrate"/>
    <property type="match status" value="1"/>
</dbReference>
<evidence type="ECO:0000256" key="3">
    <source>
        <dbReference type="ARBA" id="ARBA00023125"/>
    </source>
</evidence>
<evidence type="ECO:0000313" key="6">
    <source>
        <dbReference type="EMBL" id="MCK0197031.1"/>
    </source>
</evidence>
<dbReference type="Proteomes" id="UP001203284">
    <property type="component" value="Unassembled WGS sequence"/>
</dbReference>
<evidence type="ECO:0000313" key="7">
    <source>
        <dbReference type="Proteomes" id="UP001203284"/>
    </source>
</evidence>
<evidence type="ECO:0000256" key="1">
    <source>
        <dbReference type="ARBA" id="ARBA00009437"/>
    </source>
</evidence>
<dbReference type="InterPro" id="IPR036388">
    <property type="entry name" value="WH-like_DNA-bd_sf"/>
</dbReference>
<evidence type="ECO:0000259" key="5">
    <source>
        <dbReference type="PROSITE" id="PS50931"/>
    </source>
</evidence>
<dbReference type="PRINTS" id="PR00039">
    <property type="entry name" value="HTHLYSR"/>
</dbReference>
<dbReference type="RefSeq" id="WP_247028604.1">
    <property type="nucleotide sequence ID" value="NZ_JALKCH010000005.1"/>
</dbReference>
<proteinExistence type="inferred from homology"/>
<name>A0ABT0DAP9_9HYPH</name>
<keyword evidence="3" id="KW-0238">DNA-binding</keyword>
<dbReference type="SUPFAM" id="SSF53850">
    <property type="entry name" value="Periplasmic binding protein-like II"/>
    <property type="match status" value="1"/>
</dbReference>
<dbReference type="PANTHER" id="PTHR30579:SF7">
    <property type="entry name" value="HTH-TYPE TRANSCRIPTIONAL REGULATOR LRHA-RELATED"/>
    <property type="match status" value="1"/>
</dbReference>
<sequence length="294" mass="32419">MTVLLDIDQLRTFMAIAESGSFTKASEVVHKTQSAVSMQMKRLEERVGKPIFTRDGRASKLTDEGERLLDYARRIVKLNMEAVASLANAELSGRVRLGVPDDYADRYLPEIMARFSNTHPNVELTVVCDPSTDLMDRIDTGDLDLAIITDCDNYHRSETEIIRREQLLWVGSIRHALHLEPTVPLALGRQSCNWRQEAIKELQSLGKPFRILYTSSNSTAVSAAVLSGLAISVLPESGLRPGMRVLGPADGFPPLPPCRIGLLRNRHEPSALADALANHVIQGLDNISEAQAAE</sequence>
<reference evidence="6 7" key="1">
    <citation type="submission" date="2022-04" db="EMBL/GenBank/DDBJ databases">
        <authorList>
            <person name="Grouzdev D.S."/>
            <person name="Pantiukh K.S."/>
            <person name="Krutkina M.S."/>
        </authorList>
    </citation>
    <scope>NUCLEOTIDE SEQUENCE [LARGE SCALE GENOMIC DNA]</scope>
    <source>
        <strain evidence="6 7">6x-1</strain>
    </source>
</reference>
<evidence type="ECO:0000256" key="4">
    <source>
        <dbReference type="ARBA" id="ARBA00023163"/>
    </source>
</evidence>
<dbReference type="PROSITE" id="PS50931">
    <property type="entry name" value="HTH_LYSR"/>
    <property type="match status" value="1"/>
</dbReference>
<gene>
    <name evidence="6" type="ORF">MWN34_08910</name>
</gene>